<comment type="caution">
    <text evidence="1">The sequence shown here is derived from an EMBL/GenBank/DDBJ whole genome shotgun (WGS) entry which is preliminary data.</text>
</comment>
<proteinExistence type="predicted"/>
<dbReference type="OrthoDB" id="121932at2759"/>
<accession>A0A7J7J0A1</accession>
<dbReference type="PANTHER" id="PTHR36693:SF1">
    <property type="entry name" value="GH02722P"/>
    <property type="match status" value="1"/>
</dbReference>
<dbReference type="Pfam" id="PF16065">
    <property type="entry name" value="DUF4807"/>
    <property type="match status" value="1"/>
</dbReference>
<dbReference type="Proteomes" id="UP000593567">
    <property type="component" value="Unassembled WGS sequence"/>
</dbReference>
<evidence type="ECO:0000313" key="2">
    <source>
        <dbReference type="Proteomes" id="UP000593567"/>
    </source>
</evidence>
<protein>
    <submittedName>
        <fullName evidence="1">Uncharacterized protein</fullName>
    </submittedName>
</protein>
<dbReference type="AlphaFoldDB" id="A0A7J7J0A1"/>
<evidence type="ECO:0000313" key="1">
    <source>
        <dbReference type="EMBL" id="KAF6019505.1"/>
    </source>
</evidence>
<keyword evidence="2" id="KW-1185">Reference proteome</keyword>
<gene>
    <name evidence="1" type="ORF">EB796_022156</name>
</gene>
<sequence>MESPGILVIEIYTYTGVPVATEFIYIKNYKCPSSPHCKCFVDSKSFTARCDLASALVHCSQRSSTFAVSMNKYAQYVAWKAKNLKQSKSKSCLVHLNLVLHTETYSQIDSAWDSRLQLLSYKWSLLKDAAAWLSTLGGGFSALGEHSSQHAATAGNLSVKQFKLAFELGDTGLEYRCRLYYSLSMIQRGQLQQAKKIVRIIHDRAKNELRDEKLQAMCRGVWSKLQNLYKIRSEARASSSVAPNPV</sequence>
<name>A0A7J7J0A1_BUGNE</name>
<dbReference type="InterPro" id="IPR032072">
    <property type="entry name" value="DUF4807"/>
</dbReference>
<dbReference type="PANTHER" id="PTHR36693">
    <property type="entry name" value="GH02722P"/>
    <property type="match status" value="1"/>
</dbReference>
<organism evidence="1 2">
    <name type="scientific">Bugula neritina</name>
    <name type="common">Brown bryozoan</name>
    <name type="synonym">Sertularia neritina</name>
    <dbReference type="NCBI Taxonomy" id="10212"/>
    <lineage>
        <taxon>Eukaryota</taxon>
        <taxon>Metazoa</taxon>
        <taxon>Spiralia</taxon>
        <taxon>Lophotrochozoa</taxon>
        <taxon>Bryozoa</taxon>
        <taxon>Gymnolaemata</taxon>
        <taxon>Cheilostomatida</taxon>
        <taxon>Flustrina</taxon>
        <taxon>Buguloidea</taxon>
        <taxon>Bugulidae</taxon>
        <taxon>Bugula</taxon>
    </lineage>
</organism>
<reference evidence="1" key="1">
    <citation type="submission" date="2020-06" db="EMBL/GenBank/DDBJ databases">
        <title>Draft genome of Bugula neritina, a colonial animal packing powerful symbionts and potential medicines.</title>
        <authorList>
            <person name="Rayko M."/>
        </authorList>
    </citation>
    <scope>NUCLEOTIDE SEQUENCE [LARGE SCALE GENOMIC DNA]</scope>
    <source>
        <strain evidence="1">Kwan_BN1</strain>
    </source>
</reference>
<dbReference type="EMBL" id="VXIV02003223">
    <property type="protein sequence ID" value="KAF6019505.1"/>
    <property type="molecule type" value="Genomic_DNA"/>
</dbReference>